<dbReference type="OrthoDB" id="3516995at2759"/>
<dbReference type="EMBL" id="KN831832">
    <property type="protein sequence ID" value="KIM35087.1"/>
    <property type="molecule type" value="Genomic_DNA"/>
</dbReference>
<dbReference type="AlphaFoldDB" id="A0A0C2Y1Z2"/>
<evidence type="ECO:0000256" key="1">
    <source>
        <dbReference type="SAM" id="MobiDB-lite"/>
    </source>
</evidence>
<name>A0A0C2Y1Z2_HEBCY</name>
<dbReference type="HOGENOM" id="CLU_824008_0_0_1"/>
<dbReference type="Proteomes" id="UP000053424">
    <property type="component" value="Unassembled WGS sequence"/>
</dbReference>
<feature type="compositionally biased region" description="Basic and acidic residues" evidence="1">
    <location>
        <begin position="325"/>
        <end position="373"/>
    </location>
</feature>
<accession>A0A0C2Y1Z2</accession>
<sequence length="383" mass="43160">MSLYPDNTNRANRVRQLCLDISHFQTQMKEDVEDAHASDEAAIKILDIIAHDAGYKTLDEYVAAAATQLSAEDRAAFDKMKTDLENLDEAMNISHRVFRGLIALGLLTHGVRIFALAFKQTQSILFGIQALVRSIYHAALGAVETAVKLATWGRVTLNFASRAEGIGAEALEGMKFLKIGGSVLVGIGVLVDAGLLIAEAIQGSRQRDDLRAAIIDLCARRFIVKQMQQKARVLRNFKSDAKSMVKTKTRCDKWIKQGRMTAKEAGEEMQPDMDEIEEKIQTAMSAITSKTIWDSLDTQDNDSKVAWKDEDPNLARILQWITDHPQGKEKNGDDKKEKETPKIEETKDDRTIRMEEATQRSKEALKRKRQEEKKKKKPMDMWV</sequence>
<gene>
    <name evidence="2" type="ORF">M413DRAFT_32796</name>
</gene>
<protein>
    <submittedName>
        <fullName evidence="2">Uncharacterized protein</fullName>
    </submittedName>
</protein>
<evidence type="ECO:0000313" key="3">
    <source>
        <dbReference type="Proteomes" id="UP000053424"/>
    </source>
</evidence>
<reference evidence="3" key="2">
    <citation type="submission" date="2015-01" db="EMBL/GenBank/DDBJ databases">
        <title>Evolutionary Origins and Diversification of the Mycorrhizal Mutualists.</title>
        <authorList>
            <consortium name="DOE Joint Genome Institute"/>
            <consortium name="Mycorrhizal Genomics Consortium"/>
            <person name="Kohler A."/>
            <person name="Kuo A."/>
            <person name="Nagy L.G."/>
            <person name="Floudas D."/>
            <person name="Copeland A."/>
            <person name="Barry K.W."/>
            <person name="Cichocki N."/>
            <person name="Veneault-Fourrey C."/>
            <person name="LaButti K."/>
            <person name="Lindquist E.A."/>
            <person name="Lipzen A."/>
            <person name="Lundell T."/>
            <person name="Morin E."/>
            <person name="Murat C."/>
            <person name="Riley R."/>
            <person name="Ohm R."/>
            <person name="Sun H."/>
            <person name="Tunlid A."/>
            <person name="Henrissat B."/>
            <person name="Grigoriev I.V."/>
            <person name="Hibbett D.S."/>
            <person name="Martin F."/>
        </authorList>
    </citation>
    <scope>NUCLEOTIDE SEQUENCE [LARGE SCALE GENOMIC DNA]</scope>
    <source>
        <strain evidence="3">h7</strain>
    </source>
</reference>
<reference evidence="2 3" key="1">
    <citation type="submission" date="2014-04" db="EMBL/GenBank/DDBJ databases">
        <authorList>
            <consortium name="DOE Joint Genome Institute"/>
            <person name="Kuo A."/>
            <person name="Gay G."/>
            <person name="Dore J."/>
            <person name="Kohler A."/>
            <person name="Nagy L.G."/>
            <person name="Floudas D."/>
            <person name="Copeland A."/>
            <person name="Barry K.W."/>
            <person name="Cichocki N."/>
            <person name="Veneault-Fourrey C."/>
            <person name="LaButti K."/>
            <person name="Lindquist E.A."/>
            <person name="Lipzen A."/>
            <person name="Lundell T."/>
            <person name="Morin E."/>
            <person name="Murat C."/>
            <person name="Sun H."/>
            <person name="Tunlid A."/>
            <person name="Henrissat B."/>
            <person name="Grigoriev I.V."/>
            <person name="Hibbett D.S."/>
            <person name="Martin F."/>
            <person name="Nordberg H.P."/>
            <person name="Cantor M.N."/>
            <person name="Hua S.X."/>
        </authorList>
    </citation>
    <scope>NUCLEOTIDE SEQUENCE [LARGE SCALE GENOMIC DNA]</scope>
    <source>
        <strain evidence="3">h7</strain>
    </source>
</reference>
<organism evidence="2 3">
    <name type="scientific">Hebeloma cylindrosporum</name>
    <dbReference type="NCBI Taxonomy" id="76867"/>
    <lineage>
        <taxon>Eukaryota</taxon>
        <taxon>Fungi</taxon>
        <taxon>Dikarya</taxon>
        <taxon>Basidiomycota</taxon>
        <taxon>Agaricomycotina</taxon>
        <taxon>Agaricomycetes</taxon>
        <taxon>Agaricomycetidae</taxon>
        <taxon>Agaricales</taxon>
        <taxon>Agaricineae</taxon>
        <taxon>Hymenogastraceae</taxon>
        <taxon>Hebeloma</taxon>
    </lineage>
</organism>
<keyword evidence="3" id="KW-1185">Reference proteome</keyword>
<feature type="region of interest" description="Disordered" evidence="1">
    <location>
        <begin position="322"/>
        <end position="383"/>
    </location>
</feature>
<evidence type="ECO:0000313" key="2">
    <source>
        <dbReference type="EMBL" id="KIM35087.1"/>
    </source>
</evidence>
<proteinExistence type="predicted"/>